<evidence type="ECO:0000259" key="8">
    <source>
        <dbReference type="PROSITE" id="PS51782"/>
    </source>
</evidence>
<feature type="active site" description="Proton donor/acceptor" evidence="7">
    <location>
        <position position="366"/>
    </location>
</feature>
<evidence type="ECO:0000256" key="6">
    <source>
        <dbReference type="ARBA" id="ARBA00023049"/>
    </source>
</evidence>
<dbReference type="PANTHER" id="PTHR11705:SF143">
    <property type="entry name" value="SLL0236 PROTEIN"/>
    <property type="match status" value="1"/>
</dbReference>
<comment type="cofactor">
    <cofactor evidence="1">
        <name>Zn(2+)</name>
        <dbReference type="ChEBI" id="CHEBI:29105"/>
    </cofactor>
</comment>
<dbReference type="InterPro" id="IPR034274">
    <property type="entry name" value="ENP1_M14_CPD"/>
</dbReference>
<comment type="similarity">
    <text evidence="2 7">Belongs to the peptidase M14 family.</text>
</comment>
<dbReference type="EC" id="3.4.19.11" evidence="10"/>
<evidence type="ECO:0000313" key="10">
    <source>
        <dbReference type="EMBL" id="MBB6512146.1"/>
    </source>
</evidence>
<evidence type="ECO:0000259" key="9">
    <source>
        <dbReference type="PROSITE" id="PS52035"/>
    </source>
</evidence>
<dbReference type="SUPFAM" id="SSF53187">
    <property type="entry name" value="Zn-dependent exopeptidases"/>
    <property type="match status" value="1"/>
</dbReference>
<sequence length="396" mass="45401">MKIVVRKGDSLWYYSQLFRIPLSVLQASNMTLQPLQLDAGQAVNIPGYATRTYIVQQQDTLSDIAKNYQVPVDMLQLANKNVDPDSITPKQQLYIPYLVKDRIIHDPDRYTYAKLQKDLQRLITLYPFIFRRSIGKSVLSKDIFELKIGSGPKQRHINGSFHANEWITTSVIMRFLNDYALALTTNQAIRELQLLPFFQSVTLSIVPMVNPDGVDLVLNGADAAEDWKDYVLDLNDGNVDFSNWKANIKGVDLNNQFPAKWDLEQVRKPAEPAPRDFPGFEPLTEPEAITMANLAGAGEFDMLNCMHTQGEEIYWGFEGREPTDSERIVEEFERTSGYKAIRYVDSYAGYKDWYIYHFRKPGFTFELGEGVNPLPISQFEEIYEETLGIMLATLYM</sequence>
<keyword evidence="6" id="KW-0482">Metalloprotease</keyword>
<dbReference type="Proteomes" id="UP000572212">
    <property type="component" value="Unassembled WGS sequence"/>
</dbReference>
<evidence type="ECO:0000313" key="11">
    <source>
        <dbReference type="Proteomes" id="UP000572212"/>
    </source>
</evidence>
<dbReference type="SUPFAM" id="SSF54106">
    <property type="entry name" value="LysM domain"/>
    <property type="match status" value="1"/>
</dbReference>
<dbReference type="SMART" id="SM00631">
    <property type="entry name" value="Zn_pept"/>
    <property type="match status" value="1"/>
</dbReference>
<dbReference type="PROSITE" id="PS51782">
    <property type="entry name" value="LYSM"/>
    <property type="match status" value="2"/>
</dbReference>
<comment type="caution">
    <text evidence="10">The sequence shown here is derived from an EMBL/GenBank/DDBJ whole genome shotgun (WGS) entry which is preliminary data.</text>
</comment>
<evidence type="ECO:0000256" key="1">
    <source>
        <dbReference type="ARBA" id="ARBA00001947"/>
    </source>
</evidence>
<dbReference type="PANTHER" id="PTHR11705">
    <property type="entry name" value="PROTEASE FAMILY M14 CARBOXYPEPTIDASE A,B"/>
    <property type="match status" value="1"/>
</dbReference>
<dbReference type="CDD" id="cd06229">
    <property type="entry name" value="M14_Endopeptidase_I"/>
    <property type="match status" value="1"/>
</dbReference>
<dbReference type="GO" id="GO:0004181">
    <property type="term" value="F:metallocarboxypeptidase activity"/>
    <property type="evidence" value="ECO:0007669"/>
    <property type="project" value="InterPro"/>
</dbReference>
<dbReference type="RefSeq" id="WP_184245084.1">
    <property type="nucleotide sequence ID" value="NZ_BAAACU010000002.1"/>
</dbReference>
<evidence type="ECO:0000256" key="4">
    <source>
        <dbReference type="ARBA" id="ARBA00022801"/>
    </source>
</evidence>
<evidence type="ECO:0000256" key="3">
    <source>
        <dbReference type="ARBA" id="ARBA00022670"/>
    </source>
</evidence>
<dbReference type="SMART" id="SM00257">
    <property type="entry name" value="LysM"/>
    <property type="match status" value="2"/>
</dbReference>
<feature type="domain" description="LysM" evidence="8">
    <location>
        <begin position="51"/>
        <end position="95"/>
    </location>
</feature>
<dbReference type="Gene3D" id="3.40.630.10">
    <property type="entry name" value="Zn peptidases"/>
    <property type="match status" value="1"/>
</dbReference>
<accession>A0A841RL06</accession>
<dbReference type="CDD" id="cd00118">
    <property type="entry name" value="LysM"/>
    <property type="match status" value="1"/>
</dbReference>
<evidence type="ECO:0000256" key="7">
    <source>
        <dbReference type="PROSITE-ProRule" id="PRU01379"/>
    </source>
</evidence>
<dbReference type="Pfam" id="PF00246">
    <property type="entry name" value="Peptidase_M14"/>
    <property type="match status" value="1"/>
</dbReference>
<dbReference type="Gene3D" id="3.10.350.10">
    <property type="entry name" value="LysM domain"/>
    <property type="match status" value="1"/>
</dbReference>
<dbReference type="GO" id="GO:0006508">
    <property type="term" value="P:proteolysis"/>
    <property type="evidence" value="ECO:0007669"/>
    <property type="project" value="UniProtKB-KW"/>
</dbReference>
<organism evidence="10 11">
    <name type="scientific">Gracilibacillus halotolerans</name>
    <dbReference type="NCBI Taxonomy" id="74386"/>
    <lineage>
        <taxon>Bacteria</taxon>
        <taxon>Bacillati</taxon>
        <taxon>Bacillota</taxon>
        <taxon>Bacilli</taxon>
        <taxon>Bacillales</taxon>
        <taxon>Bacillaceae</taxon>
        <taxon>Gracilibacillus</taxon>
    </lineage>
</organism>
<name>A0A841RL06_9BACI</name>
<dbReference type="Pfam" id="PF01476">
    <property type="entry name" value="LysM"/>
    <property type="match status" value="2"/>
</dbReference>
<dbReference type="GO" id="GO:0008270">
    <property type="term" value="F:zinc ion binding"/>
    <property type="evidence" value="ECO:0007669"/>
    <property type="project" value="InterPro"/>
</dbReference>
<dbReference type="PROSITE" id="PS52035">
    <property type="entry name" value="PEPTIDASE_M14"/>
    <property type="match status" value="1"/>
</dbReference>
<feature type="domain" description="LysM" evidence="8">
    <location>
        <begin position="1"/>
        <end position="45"/>
    </location>
</feature>
<dbReference type="GO" id="GO:0005615">
    <property type="term" value="C:extracellular space"/>
    <property type="evidence" value="ECO:0007669"/>
    <property type="project" value="TreeGrafter"/>
</dbReference>
<keyword evidence="11" id="KW-1185">Reference proteome</keyword>
<evidence type="ECO:0000256" key="2">
    <source>
        <dbReference type="ARBA" id="ARBA00005988"/>
    </source>
</evidence>
<reference evidence="10 11" key="1">
    <citation type="submission" date="2020-08" db="EMBL/GenBank/DDBJ databases">
        <title>Genomic Encyclopedia of Type Strains, Phase IV (KMG-IV): sequencing the most valuable type-strain genomes for metagenomic binning, comparative biology and taxonomic classification.</title>
        <authorList>
            <person name="Goeker M."/>
        </authorList>
    </citation>
    <scope>NUCLEOTIDE SEQUENCE [LARGE SCALE GENOMIC DNA]</scope>
    <source>
        <strain evidence="10 11">DSM 11805</strain>
    </source>
</reference>
<gene>
    <name evidence="10" type="ORF">GGQ92_000927</name>
</gene>
<dbReference type="InterPro" id="IPR018392">
    <property type="entry name" value="LysM"/>
</dbReference>
<feature type="domain" description="Peptidase M14" evidence="9">
    <location>
        <begin position="108"/>
        <end position="394"/>
    </location>
</feature>
<dbReference type="AlphaFoldDB" id="A0A841RL06"/>
<evidence type="ECO:0000256" key="5">
    <source>
        <dbReference type="ARBA" id="ARBA00022833"/>
    </source>
</evidence>
<keyword evidence="5" id="KW-0862">Zinc</keyword>
<protein>
    <submittedName>
        <fullName evidence="10">G-D-glutamyl-meso-diaminopimelate peptidase</fullName>
        <ecNumber evidence="10">3.4.19.11</ecNumber>
    </submittedName>
</protein>
<dbReference type="InterPro" id="IPR000834">
    <property type="entry name" value="Peptidase_M14"/>
</dbReference>
<dbReference type="EMBL" id="JACHON010000002">
    <property type="protein sequence ID" value="MBB6512146.1"/>
    <property type="molecule type" value="Genomic_DNA"/>
</dbReference>
<keyword evidence="4 10" id="KW-0378">Hydrolase</keyword>
<proteinExistence type="inferred from homology"/>
<dbReference type="InterPro" id="IPR036779">
    <property type="entry name" value="LysM_dom_sf"/>
</dbReference>
<keyword evidence="3" id="KW-0645">Protease</keyword>